<dbReference type="InterPro" id="IPR043129">
    <property type="entry name" value="ATPase_NBD"/>
</dbReference>
<dbReference type="Proteomes" id="UP001597297">
    <property type="component" value="Unassembled WGS sequence"/>
</dbReference>
<dbReference type="InterPro" id="IPR003607">
    <property type="entry name" value="HD/PDEase_dom"/>
</dbReference>
<feature type="domain" description="Ppx/GppA phosphatase C-terminal" evidence="2">
    <location>
        <begin position="331"/>
        <end position="485"/>
    </location>
</feature>
<dbReference type="CDD" id="cd00077">
    <property type="entry name" value="HDc"/>
    <property type="match status" value="1"/>
</dbReference>
<dbReference type="InterPro" id="IPR003695">
    <property type="entry name" value="Ppx_GppA_N"/>
</dbReference>
<accession>A0ABW5E7B8</accession>
<dbReference type="SUPFAM" id="SSF53067">
    <property type="entry name" value="Actin-like ATPase domain"/>
    <property type="match status" value="2"/>
</dbReference>
<dbReference type="InterPro" id="IPR050273">
    <property type="entry name" value="GppA/Ppx_hydrolase"/>
</dbReference>
<organism evidence="3 4">
    <name type="scientific">Rubritalea spongiae</name>
    <dbReference type="NCBI Taxonomy" id="430797"/>
    <lineage>
        <taxon>Bacteria</taxon>
        <taxon>Pseudomonadati</taxon>
        <taxon>Verrucomicrobiota</taxon>
        <taxon>Verrucomicrobiia</taxon>
        <taxon>Verrucomicrobiales</taxon>
        <taxon>Rubritaleaceae</taxon>
        <taxon>Rubritalea</taxon>
    </lineage>
</organism>
<evidence type="ECO:0000259" key="2">
    <source>
        <dbReference type="Pfam" id="PF21447"/>
    </source>
</evidence>
<keyword evidence="4" id="KW-1185">Reference proteome</keyword>
<dbReference type="SUPFAM" id="SSF109604">
    <property type="entry name" value="HD-domain/PDEase-like"/>
    <property type="match status" value="1"/>
</dbReference>
<dbReference type="Pfam" id="PF02541">
    <property type="entry name" value="Ppx-GppA"/>
    <property type="match status" value="1"/>
</dbReference>
<protein>
    <submittedName>
        <fullName evidence="3">HD domain-containing protein</fullName>
    </submittedName>
</protein>
<comment type="caution">
    <text evidence="3">The sequence shown here is derived from an EMBL/GenBank/DDBJ whole genome shotgun (WGS) entry which is preliminary data.</text>
</comment>
<dbReference type="PANTHER" id="PTHR30005:SF0">
    <property type="entry name" value="RETROGRADE REGULATION PROTEIN 2"/>
    <property type="match status" value="1"/>
</dbReference>
<dbReference type="EMBL" id="JBHUJC010000042">
    <property type="protein sequence ID" value="MFD2277560.1"/>
    <property type="molecule type" value="Genomic_DNA"/>
</dbReference>
<reference evidence="4" key="1">
    <citation type="journal article" date="2019" name="Int. J. Syst. Evol. Microbiol.">
        <title>The Global Catalogue of Microorganisms (GCM) 10K type strain sequencing project: providing services to taxonomists for standard genome sequencing and annotation.</title>
        <authorList>
            <consortium name="The Broad Institute Genomics Platform"/>
            <consortium name="The Broad Institute Genome Sequencing Center for Infectious Disease"/>
            <person name="Wu L."/>
            <person name="Ma J."/>
        </authorList>
    </citation>
    <scope>NUCLEOTIDE SEQUENCE [LARGE SCALE GENOMIC DNA]</scope>
    <source>
        <strain evidence="4">JCM 16545</strain>
    </source>
</reference>
<dbReference type="Pfam" id="PF21447">
    <property type="entry name" value="Ppx-GppA_III"/>
    <property type="match status" value="1"/>
</dbReference>
<dbReference type="Gene3D" id="3.30.420.40">
    <property type="match status" value="1"/>
</dbReference>
<evidence type="ECO:0000313" key="3">
    <source>
        <dbReference type="EMBL" id="MFD2277560.1"/>
    </source>
</evidence>
<proteinExistence type="predicted"/>
<feature type="domain" description="Ppx/GppA phosphatase N-terminal" evidence="1">
    <location>
        <begin position="49"/>
        <end position="314"/>
    </location>
</feature>
<dbReference type="RefSeq" id="WP_377093529.1">
    <property type="nucleotide sequence ID" value="NZ_JBHSJM010000001.1"/>
</dbReference>
<dbReference type="Gene3D" id="3.30.420.150">
    <property type="entry name" value="Exopolyphosphatase. Domain 2"/>
    <property type="match status" value="1"/>
</dbReference>
<evidence type="ECO:0000313" key="4">
    <source>
        <dbReference type="Proteomes" id="UP001597297"/>
    </source>
</evidence>
<sequence>MSSDTLTRPVTSNVSATIHLGASSISLLIFIAHQDGSSEQIDYLEQSAPIAHDVFSRGKITRSTIERCVNILQGYKKTLTEFIPASAINKIRVVATNILSEATNIEVVLNRIHIGCDLDVEILDDGEMTRLIYLKTRRRLSDTPSMKSRTTLVLHVGPGNTRVILLKDGKITSYSSYRLGVHRTGEKMSFPAGRPNNYRKSVRSQIQGPLDSLIDEFRSEDIEHIVLIGYEIQFLRPHIKHYKDKSSSIASLKSLCDDASQMSVDEIVRSFQVDYQTAEAILPALEINLAVSEAFSPKRLHIPESDYEEGLLHDLNIIPSLSGDFIDEVVRSAEKIAEKYQVHMGHARQVAKLSLAIFEQLGELHRLSQHDALLLHIAAILHEVGGFINNRAHHKHSQYIILNSEIFGLPRADVELIALITRYHRNSVPKPSHSIYKDLDTTNRMRVSKLASFLRIADALDRSHSDKVKSIEIRTSRRRLHIYLQQVADAHTERLAMRSKGDLFENIFGLQINLVEDKLS</sequence>
<dbReference type="Gene3D" id="1.10.3210.10">
    <property type="entry name" value="Hypothetical protein af1432"/>
    <property type="match status" value="1"/>
</dbReference>
<evidence type="ECO:0000259" key="1">
    <source>
        <dbReference type="Pfam" id="PF02541"/>
    </source>
</evidence>
<dbReference type="PANTHER" id="PTHR30005">
    <property type="entry name" value="EXOPOLYPHOSPHATASE"/>
    <property type="match status" value="1"/>
</dbReference>
<dbReference type="InterPro" id="IPR048950">
    <property type="entry name" value="Ppx_GppA_C"/>
</dbReference>
<name>A0ABW5E7B8_9BACT</name>
<gene>
    <name evidence="3" type="ORF">ACFSQZ_13885</name>
</gene>